<name>A0A316V963_9BASI</name>
<dbReference type="STRING" id="1280837.A0A316V963"/>
<feature type="compositionally biased region" description="Low complexity" evidence="5">
    <location>
        <begin position="582"/>
        <end position="595"/>
    </location>
</feature>
<protein>
    <recommendedName>
        <fullName evidence="6">RanBP2-type domain-containing protein</fullName>
    </recommendedName>
</protein>
<dbReference type="InParanoid" id="A0A316V963"/>
<dbReference type="AlphaFoldDB" id="A0A316V963"/>
<dbReference type="InterPro" id="IPR001876">
    <property type="entry name" value="Znf_RanBP2"/>
</dbReference>
<accession>A0A316V963</accession>
<dbReference type="Proteomes" id="UP000245771">
    <property type="component" value="Unassembled WGS sequence"/>
</dbReference>
<sequence length="595" mass="63205">MQVHEEIDQPIKLEYLSGHCENINGGGSMFDSNRSIPRTPASLPMKPQSDVVANMDTLSMEHDVQQALFLPALAMQHAAKLVASNPISNGSMQYPTSYSAPILTTSPASNMASAVKLASMGVQFGPGINPNISNPSSGAGNGNGTMQNNPPIVNTGNNGPMCVQPGDWVCSKCGFVNWRRRRVCMRCFPLADQSNEMSRSIVNGATVAAQLAAGVEPSADLVASLTAGRRPQNGSGSQTPLYNSISNPATPNPHMPARSNTLNALTPFKPSTSPIVSTSEYVDNTLSYSFQNATVSEPQQQWNPAQVSPFPSNQSSTFGQYNNSSAAFHSVQASPVHSPLVSRMYDSPQASRPELTRHAHSSSFLSSLNPYASNGFYNDHQFKQSTKSGGATPLEEDQTDLHDLWFKPKTATAKGASKSHTNNTGSSSPDLTRHNGNLLDNKSIFNLSSHFSPLQNKKIKIDEGESSMQGHHTNSTIYNGESSNAITVSAANETDEIVVPCANEKRYSFSNSGSTFKTSVFQLDKTGLGGVGGGNRMLPIGKAAIEPPSSISSASATANSSSSSLAITTATQNTSPKQHNRSTTPTPSSTTSRKE</sequence>
<dbReference type="SUPFAM" id="SSF90209">
    <property type="entry name" value="Ran binding protein zinc finger-like"/>
    <property type="match status" value="1"/>
</dbReference>
<feature type="domain" description="RanBP2-type" evidence="6">
    <location>
        <begin position="164"/>
        <end position="187"/>
    </location>
</feature>
<keyword evidence="1" id="KW-0479">Metal-binding</keyword>
<feature type="region of interest" description="Disordered" evidence="5">
    <location>
        <begin position="411"/>
        <end position="435"/>
    </location>
</feature>
<evidence type="ECO:0000256" key="3">
    <source>
        <dbReference type="ARBA" id="ARBA00022833"/>
    </source>
</evidence>
<reference evidence="7 8" key="1">
    <citation type="journal article" date="2018" name="Mol. Biol. Evol.">
        <title>Broad Genomic Sampling Reveals a Smut Pathogenic Ancestry of the Fungal Clade Ustilaginomycotina.</title>
        <authorList>
            <person name="Kijpornyongpan T."/>
            <person name="Mondo S.J."/>
            <person name="Barry K."/>
            <person name="Sandor L."/>
            <person name="Lee J."/>
            <person name="Lipzen A."/>
            <person name="Pangilinan J."/>
            <person name="LaButti K."/>
            <person name="Hainaut M."/>
            <person name="Henrissat B."/>
            <person name="Grigoriev I.V."/>
            <person name="Spatafora J.W."/>
            <person name="Aime M.C."/>
        </authorList>
    </citation>
    <scope>NUCLEOTIDE SEQUENCE [LARGE SCALE GENOMIC DNA]</scope>
    <source>
        <strain evidence="7 8">MCA 3882</strain>
    </source>
</reference>
<evidence type="ECO:0000256" key="1">
    <source>
        <dbReference type="ARBA" id="ARBA00022723"/>
    </source>
</evidence>
<evidence type="ECO:0000259" key="6">
    <source>
        <dbReference type="PROSITE" id="PS50199"/>
    </source>
</evidence>
<dbReference type="InterPro" id="IPR036443">
    <property type="entry name" value="Znf_RanBP2_sf"/>
</dbReference>
<feature type="region of interest" description="Disordered" evidence="5">
    <location>
        <begin position="227"/>
        <end position="260"/>
    </location>
</feature>
<keyword evidence="8" id="KW-1185">Reference proteome</keyword>
<proteinExistence type="predicted"/>
<dbReference type="SMART" id="SM00547">
    <property type="entry name" value="ZnF_RBZ"/>
    <property type="match status" value="1"/>
</dbReference>
<dbReference type="GO" id="GO:0008270">
    <property type="term" value="F:zinc ion binding"/>
    <property type="evidence" value="ECO:0007669"/>
    <property type="project" value="UniProtKB-KW"/>
</dbReference>
<keyword evidence="3" id="KW-0862">Zinc</keyword>
<dbReference type="EMBL" id="KZ819604">
    <property type="protein sequence ID" value="PWN34030.1"/>
    <property type="molecule type" value="Genomic_DNA"/>
</dbReference>
<dbReference type="OrthoDB" id="448399at2759"/>
<evidence type="ECO:0000313" key="7">
    <source>
        <dbReference type="EMBL" id="PWN34030.1"/>
    </source>
</evidence>
<gene>
    <name evidence="7" type="ORF">FA14DRAFT_173751</name>
</gene>
<dbReference type="PROSITE" id="PS50199">
    <property type="entry name" value="ZF_RANBP2_2"/>
    <property type="match status" value="1"/>
</dbReference>
<evidence type="ECO:0000313" key="8">
    <source>
        <dbReference type="Proteomes" id="UP000245771"/>
    </source>
</evidence>
<keyword evidence="2 4" id="KW-0863">Zinc-finger</keyword>
<dbReference type="Gene3D" id="4.10.1060.10">
    <property type="entry name" value="Zinc finger, RanBP2-type"/>
    <property type="match status" value="1"/>
</dbReference>
<evidence type="ECO:0000256" key="5">
    <source>
        <dbReference type="SAM" id="MobiDB-lite"/>
    </source>
</evidence>
<organism evidence="7 8">
    <name type="scientific">Meira miltonrushii</name>
    <dbReference type="NCBI Taxonomy" id="1280837"/>
    <lineage>
        <taxon>Eukaryota</taxon>
        <taxon>Fungi</taxon>
        <taxon>Dikarya</taxon>
        <taxon>Basidiomycota</taxon>
        <taxon>Ustilaginomycotina</taxon>
        <taxon>Exobasidiomycetes</taxon>
        <taxon>Exobasidiales</taxon>
        <taxon>Brachybasidiaceae</taxon>
        <taxon>Meira</taxon>
    </lineage>
</organism>
<dbReference type="PROSITE" id="PS01358">
    <property type="entry name" value="ZF_RANBP2_1"/>
    <property type="match status" value="1"/>
</dbReference>
<evidence type="ECO:0000256" key="4">
    <source>
        <dbReference type="PROSITE-ProRule" id="PRU00322"/>
    </source>
</evidence>
<feature type="compositionally biased region" description="Low complexity" evidence="5">
    <location>
        <begin position="549"/>
        <end position="571"/>
    </location>
</feature>
<dbReference type="GeneID" id="37022278"/>
<feature type="compositionally biased region" description="Polar residues" evidence="5">
    <location>
        <begin position="232"/>
        <end position="249"/>
    </location>
</feature>
<evidence type="ECO:0000256" key="2">
    <source>
        <dbReference type="ARBA" id="ARBA00022771"/>
    </source>
</evidence>
<feature type="region of interest" description="Disordered" evidence="5">
    <location>
        <begin position="547"/>
        <end position="595"/>
    </location>
</feature>
<dbReference type="RefSeq" id="XP_025354332.1">
    <property type="nucleotide sequence ID" value="XM_025500497.1"/>
</dbReference>
<feature type="compositionally biased region" description="Polar residues" evidence="5">
    <location>
        <begin position="418"/>
        <end position="435"/>
    </location>
</feature>